<evidence type="ECO:0000313" key="2">
    <source>
        <dbReference type="EMBL" id="KAK1622422.1"/>
    </source>
</evidence>
<evidence type="ECO:0000256" key="1">
    <source>
        <dbReference type="SAM" id="MobiDB-lite"/>
    </source>
</evidence>
<accession>A0AAI9ZDA0</accession>
<name>A0AAI9ZDA0_9PEZI</name>
<feature type="compositionally biased region" description="Basic residues" evidence="1">
    <location>
        <begin position="64"/>
        <end position="75"/>
    </location>
</feature>
<keyword evidence="3" id="KW-1185">Reference proteome</keyword>
<dbReference type="RefSeq" id="XP_060438417.1">
    <property type="nucleotide sequence ID" value="XM_060591612.1"/>
</dbReference>
<protein>
    <submittedName>
        <fullName evidence="2">Uncharacterized protein</fullName>
    </submittedName>
</protein>
<reference evidence="2" key="1">
    <citation type="submission" date="2021-06" db="EMBL/GenBank/DDBJ databases">
        <title>Comparative genomics, transcriptomics and evolutionary studies reveal genomic signatures of adaptation to plant cell wall in hemibiotrophic fungi.</title>
        <authorList>
            <consortium name="DOE Joint Genome Institute"/>
            <person name="Baroncelli R."/>
            <person name="Diaz J.F."/>
            <person name="Benocci T."/>
            <person name="Peng M."/>
            <person name="Battaglia E."/>
            <person name="Haridas S."/>
            <person name="Andreopoulos W."/>
            <person name="Labutti K."/>
            <person name="Pangilinan J."/>
            <person name="Floch G.L."/>
            <person name="Makela M.R."/>
            <person name="Henrissat B."/>
            <person name="Grigoriev I.V."/>
            <person name="Crouch J.A."/>
            <person name="De Vries R.P."/>
            <person name="Sukno S.A."/>
            <person name="Thon M.R."/>
        </authorList>
    </citation>
    <scope>NUCLEOTIDE SEQUENCE</scope>
    <source>
        <strain evidence="2">CBS 102054</strain>
    </source>
</reference>
<sequence length="94" mass="10468">MPISTSSSTPHQLATTQDSTWRLEASFSACAQDREKFYTSENLSQNPSPRNSAAGEKKNLNSHGRGRAKSRKKDTRQKSNDSSTQILLFTMTKC</sequence>
<feature type="region of interest" description="Disordered" evidence="1">
    <location>
        <begin position="39"/>
        <end position="94"/>
    </location>
</feature>
<feature type="compositionally biased region" description="Polar residues" evidence="1">
    <location>
        <begin position="80"/>
        <end position="94"/>
    </location>
</feature>
<dbReference type="GeneID" id="85476474"/>
<dbReference type="EMBL" id="JAHMHQ010000036">
    <property type="protein sequence ID" value="KAK1622422.1"/>
    <property type="molecule type" value="Genomic_DNA"/>
</dbReference>
<feature type="compositionally biased region" description="Polar residues" evidence="1">
    <location>
        <begin position="39"/>
        <end position="51"/>
    </location>
</feature>
<gene>
    <name evidence="2" type="ORF">BDP81DRAFT_441669</name>
</gene>
<comment type="caution">
    <text evidence="2">The sequence shown here is derived from an EMBL/GenBank/DDBJ whole genome shotgun (WGS) entry which is preliminary data.</text>
</comment>
<dbReference type="Proteomes" id="UP001243989">
    <property type="component" value="Unassembled WGS sequence"/>
</dbReference>
<dbReference type="AlphaFoldDB" id="A0AAI9ZDA0"/>
<evidence type="ECO:0000313" key="3">
    <source>
        <dbReference type="Proteomes" id="UP001243989"/>
    </source>
</evidence>
<organism evidence="2 3">
    <name type="scientific">Colletotrichum phormii</name>
    <dbReference type="NCBI Taxonomy" id="359342"/>
    <lineage>
        <taxon>Eukaryota</taxon>
        <taxon>Fungi</taxon>
        <taxon>Dikarya</taxon>
        <taxon>Ascomycota</taxon>
        <taxon>Pezizomycotina</taxon>
        <taxon>Sordariomycetes</taxon>
        <taxon>Hypocreomycetidae</taxon>
        <taxon>Glomerellales</taxon>
        <taxon>Glomerellaceae</taxon>
        <taxon>Colletotrichum</taxon>
        <taxon>Colletotrichum acutatum species complex</taxon>
    </lineage>
</organism>
<proteinExistence type="predicted"/>